<dbReference type="PANTHER" id="PTHR34220">
    <property type="entry name" value="SENSOR HISTIDINE KINASE YPDA"/>
    <property type="match status" value="1"/>
</dbReference>
<protein>
    <submittedName>
        <fullName evidence="5">Tetratricopeptide (TPR) repeat protein</fullName>
    </submittedName>
</protein>
<evidence type="ECO:0000313" key="6">
    <source>
        <dbReference type="Proteomes" id="UP000555103"/>
    </source>
</evidence>
<dbReference type="PANTHER" id="PTHR34220:SF7">
    <property type="entry name" value="SENSOR HISTIDINE KINASE YPDA"/>
    <property type="match status" value="1"/>
</dbReference>
<comment type="caution">
    <text evidence="5">The sequence shown here is derived from an EMBL/GenBank/DDBJ whole genome shotgun (WGS) entry which is preliminary data.</text>
</comment>
<dbReference type="EMBL" id="JACIEP010000002">
    <property type="protein sequence ID" value="MBB4034710.1"/>
    <property type="molecule type" value="Genomic_DNA"/>
</dbReference>
<feature type="chain" id="PRO_5033063408" evidence="3">
    <location>
        <begin position="21"/>
        <end position="604"/>
    </location>
</feature>
<dbReference type="SUPFAM" id="SSF55874">
    <property type="entry name" value="ATPase domain of HSP90 chaperone/DNA topoisomerase II/histidine kinase"/>
    <property type="match status" value="1"/>
</dbReference>
<dbReference type="Proteomes" id="UP000555103">
    <property type="component" value="Unassembled WGS sequence"/>
</dbReference>
<keyword evidence="1" id="KW-0175">Coiled coil</keyword>
<feature type="transmembrane region" description="Helical" evidence="2">
    <location>
        <begin position="363"/>
        <end position="386"/>
    </location>
</feature>
<evidence type="ECO:0000313" key="5">
    <source>
        <dbReference type="EMBL" id="MBB4034710.1"/>
    </source>
</evidence>
<dbReference type="InterPro" id="IPR036890">
    <property type="entry name" value="HATPase_C_sf"/>
</dbReference>
<organism evidence="5 6">
    <name type="scientific">Dysgonomonas hofstadii</name>
    <dbReference type="NCBI Taxonomy" id="637886"/>
    <lineage>
        <taxon>Bacteria</taxon>
        <taxon>Pseudomonadati</taxon>
        <taxon>Bacteroidota</taxon>
        <taxon>Bacteroidia</taxon>
        <taxon>Bacteroidales</taxon>
        <taxon>Dysgonomonadaceae</taxon>
        <taxon>Dysgonomonas</taxon>
    </lineage>
</organism>
<evidence type="ECO:0000259" key="4">
    <source>
        <dbReference type="Pfam" id="PF06580"/>
    </source>
</evidence>
<proteinExistence type="predicted"/>
<feature type="signal peptide" evidence="3">
    <location>
        <begin position="1"/>
        <end position="20"/>
    </location>
</feature>
<evidence type="ECO:0000256" key="3">
    <source>
        <dbReference type="SAM" id="SignalP"/>
    </source>
</evidence>
<keyword evidence="3" id="KW-0732">Signal</keyword>
<keyword evidence="6" id="KW-1185">Reference proteome</keyword>
<dbReference type="SUPFAM" id="SSF48452">
    <property type="entry name" value="TPR-like"/>
    <property type="match status" value="2"/>
</dbReference>
<dbReference type="GO" id="GO:0000155">
    <property type="term" value="F:phosphorelay sensor kinase activity"/>
    <property type="evidence" value="ECO:0007669"/>
    <property type="project" value="InterPro"/>
</dbReference>
<dbReference type="InterPro" id="IPR050640">
    <property type="entry name" value="Bact_2-comp_sensor_kinase"/>
</dbReference>
<evidence type="ECO:0000256" key="1">
    <source>
        <dbReference type="SAM" id="Coils"/>
    </source>
</evidence>
<dbReference type="GO" id="GO:0016020">
    <property type="term" value="C:membrane"/>
    <property type="evidence" value="ECO:0007669"/>
    <property type="project" value="InterPro"/>
</dbReference>
<dbReference type="Pfam" id="PF06580">
    <property type="entry name" value="His_kinase"/>
    <property type="match status" value="1"/>
</dbReference>
<feature type="domain" description="Signal transduction histidine kinase internal region" evidence="4">
    <location>
        <begin position="397"/>
        <end position="475"/>
    </location>
</feature>
<dbReference type="InterPro" id="IPR010559">
    <property type="entry name" value="Sig_transdc_His_kin_internal"/>
</dbReference>
<dbReference type="AlphaFoldDB" id="A0A840CFG7"/>
<name>A0A840CFG7_9BACT</name>
<dbReference type="Gene3D" id="1.25.40.10">
    <property type="entry name" value="Tetratricopeptide repeat domain"/>
    <property type="match status" value="2"/>
</dbReference>
<gene>
    <name evidence="5" type="ORF">GGR21_000597</name>
</gene>
<reference evidence="5 6" key="1">
    <citation type="submission" date="2020-08" db="EMBL/GenBank/DDBJ databases">
        <title>Genomic Encyclopedia of Type Strains, Phase IV (KMG-IV): sequencing the most valuable type-strain genomes for metagenomic binning, comparative biology and taxonomic classification.</title>
        <authorList>
            <person name="Goeker M."/>
        </authorList>
    </citation>
    <scope>NUCLEOTIDE SEQUENCE [LARGE SCALE GENOMIC DNA]</scope>
    <source>
        <strain evidence="5 6">DSM 104969</strain>
    </source>
</reference>
<dbReference type="InterPro" id="IPR011990">
    <property type="entry name" value="TPR-like_helical_dom_sf"/>
</dbReference>
<sequence length="604" mass="69234">MRIKYLFIYLIIFVSPVCLAQSENDRKKVSKQETVKESLLQVSESIEKGESDETIAANYEKLAKDLSAQGDYARAEDYLNRAKKLYEKLKNKEKIAEIDRELGKVQEAQKKFEVAAVSFQRAASNAVSPTMQKANYGDAKRVRLHDNPQSQKLYLGQNADLFAKANKKDELAFNFQQQAEVSRSLNDPDAALGFLDMALKEVKDQPATSWTIKQEIADTYLASNQPGKAIEINKDLLAEARKVNNPVAEVKQLQNLSATYLEANQQKEALKVLQEAYNVAVDNGQTLNAKNSLESLVEQYTKTKQPQKALEAYADFMNRLESLVKGDSTLIDDKFFHVQEEKIVQLEKERALKDELILKQNKFNYVLIGVIILILIFLLFIGKTLYSIKKKNKRIALQSLRREMNPHFIFNSLNSVNQFIAQNNELEANKYLSSYSKLMRNIMENSNKDFIPLSVEIDQMKEYLDLEYMRFHDKFTYQIDVDGSLDADSILIPNMIIQPQLENAIWHGLRYKEEMGLLTLTFRPEDNKLSVIIEDDGIGIKKSQELKTQHQRNHNSRGLNNTHERIDLLNSLYNTEISIDIREKEAPHSGVIVTLQLPLIVKNK</sequence>
<accession>A0A840CFG7</accession>
<dbReference type="Gene3D" id="3.30.565.10">
    <property type="entry name" value="Histidine kinase-like ATPase, C-terminal domain"/>
    <property type="match status" value="1"/>
</dbReference>
<dbReference type="RefSeq" id="WP_183305670.1">
    <property type="nucleotide sequence ID" value="NZ_JACIEP010000002.1"/>
</dbReference>
<feature type="coiled-coil region" evidence="1">
    <location>
        <begin position="72"/>
        <end position="111"/>
    </location>
</feature>
<dbReference type="Pfam" id="PF13424">
    <property type="entry name" value="TPR_12"/>
    <property type="match status" value="1"/>
</dbReference>
<keyword evidence="2" id="KW-1133">Transmembrane helix</keyword>
<keyword evidence="2" id="KW-0472">Membrane</keyword>
<evidence type="ECO:0000256" key="2">
    <source>
        <dbReference type="SAM" id="Phobius"/>
    </source>
</evidence>
<keyword evidence="2" id="KW-0812">Transmembrane</keyword>